<name>A0ABM7PDB1_9BACT</name>
<dbReference type="Proteomes" id="UP001320148">
    <property type="component" value="Chromosome"/>
</dbReference>
<evidence type="ECO:0000313" key="1">
    <source>
        <dbReference type="EMBL" id="BCS95186.1"/>
    </source>
</evidence>
<proteinExistence type="predicted"/>
<reference evidence="1 2" key="1">
    <citation type="submission" date="2021-02" db="EMBL/GenBank/DDBJ databases">
        <title>Complete genome of Desulfoluna sp. strain ASN36.</title>
        <authorList>
            <person name="Takahashi A."/>
            <person name="Kojima H."/>
            <person name="Fukui M."/>
        </authorList>
    </citation>
    <scope>NUCLEOTIDE SEQUENCE [LARGE SCALE GENOMIC DNA]</scope>
    <source>
        <strain evidence="1 2">ASN36</strain>
    </source>
</reference>
<keyword evidence="2" id="KW-1185">Reference proteome</keyword>
<sequence length="65" mass="6866">MRGCGLPKASPDCQLLQGKVHLLQAPYQHRSVWFQAGIQTDKGGGQLTGMIQACAPVATASLTTQ</sequence>
<evidence type="ECO:0000313" key="2">
    <source>
        <dbReference type="Proteomes" id="UP001320148"/>
    </source>
</evidence>
<gene>
    <name evidence="1" type="ORF">DSLASN_08180</name>
</gene>
<organism evidence="1 2">
    <name type="scientific">Desulfoluna limicola</name>
    <dbReference type="NCBI Taxonomy" id="2810562"/>
    <lineage>
        <taxon>Bacteria</taxon>
        <taxon>Pseudomonadati</taxon>
        <taxon>Thermodesulfobacteriota</taxon>
        <taxon>Desulfobacteria</taxon>
        <taxon>Desulfobacterales</taxon>
        <taxon>Desulfolunaceae</taxon>
        <taxon>Desulfoluna</taxon>
    </lineage>
</organism>
<dbReference type="EMBL" id="AP024488">
    <property type="protein sequence ID" value="BCS95186.1"/>
    <property type="molecule type" value="Genomic_DNA"/>
</dbReference>
<accession>A0ABM7PDB1</accession>
<protein>
    <submittedName>
        <fullName evidence="1">Uncharacterized protein</fullName>
    </submittedName>
</protein>